<dbReference type="Proteomes" id="UP000382577">
    <property type="component" value="Unassembled WGS sequence"/>
</dbReference>
<dbReference type="PANTHER" id="PTHR33653">
    <property type="entry name" value="RIBONUCLEASE VAPC2"/>
    <property type="match status" value="1"/>
</dbReference>
<dbReference type="PANTHER" id="PTHR33653:SF1">
    <property type="entry name" value="RIBONUCLEASE VAPC2"/>
    <property type="match status" value="1"/>
</dbReference>
<evidence type="ECO:0000256" key="1">
    <source>
        <dbReference type="ARBA" id="ARBA00001946"/>
    </source>
</evidence>
<evidence type="ECO:0000256" key="6">
    <source>
        <dbReference type="ARBA" id="ARBA00022842"/>
    </source>
</evidence>
<sequence length="145" mass="16321">MLAGVEMYLLDTNVVSECRKSGHCDAGVRRFLGRAAASGLPRYLSVLTLGELRRGASKLRYRNDIQQAALTESWVESVKHDFDGRILDINQTICDVWGRMRVPHQEHPIDKLIAATALVHQLVVVTRNVKDFSNTGVEVYNPFQQ</sequence>
<evidence type="ECO:0000256" key="2">
    <source>
        <dbReference type="ARBA" id="ARBA00022649"/>
    </source>
</evidence>
<dbReference type="Pfam" id="PF01850">
    <property type="entry name" value="PIN"/>
    <property type="match status" value="1"/>
</dbReference>
<keyword evidence="2" id="KW-1277">Toxin-antitoxin system</keyword>
<evidence type="ECO:0000256" key="5">
    <source>
        <dbReference type="ARBA" id="ARBA00022801"/>
    </source>
</evidence>
<dbReference type="AlphaFoldDB" id="A0A5E4VYG7"/>
<protein>
    <submittedName>
        <fullName evidence="9">Recombinase</fullName>
    </submittedName>
</protein>
<keyword evidence="3" id="KW-0540">Nuclease</keyword>
<evidence type="ECO:0000256" key="3">
    <source>
        <dbReference type="ARBA" id="ARBA00022722"/>
    </source>
</evidence>
<feature type="domain" description="PIN" evidence="8">
    <location>
        <begin position="8"/>
        <end position="135"/>
    </location>
</feature>
<dbReference type="CDD" id="cd18746">
    <property type="entry name" value="PIN_VapC4-5_FitB-like"/>
    <property type="match status" value="1"/>
</dbReference>
<dbReference type="SUPFAM" id="SSF88723">
    <property type="entry name" value="PIN domain-like"/>
    <property type="match status" value="1"/>
</dbReference>
<dbReference type="RefSeq" id="WP_224786139.1">
    <property type="nucleotide sequence ID" value="NZ_CABPRW010000006.1"/>
</dbReference>
<reference evidence="9 10" key="1">
    <citation type="submission" date="2019-08" db="EMBL/GenBank/DDBJ databases">
        <authorList>
            <person name="Peeters C."/>
        </authorList>
    </citation>
    <scope>NUCLEOTIDE SEQUENCE [LARGE SCALE GENOMIC DNA]</scope>
    <source>
        <strain evidence="9 10">LMG 31113</strain>
    </source>
</reference>
<dbReference type="GO" id="GO:0004518">
    <property type="term" value="F:nuclease activity"/>
    <property type="evidence" value="ECO:0007669"/>
    <property type="project" value="UniProtKB-KW"/>
</dbReference>
<keyword evidence="4" id="KW-0479">Metal-binding</keyword>
<dbReference type="GO" id="GO:0016787">
    <property type="term" value="F:hydrolase activity"/>
    <property type="evidence" value="ECO:0007669"/>
    <property type="project" value="UniProtKB-KW"/>
</dbReference>
<dbReference type="GO" id="GO:0046872">
    <property type="term" value="F:metal ion binding"/>
    <property type="evidence" value="ECO:0007669"/>
    <property type="project" value="UniProtKB-KW"/>
</dbReference>
<dbReference type="EMBL" id="CABPRW010000006">
    <property type="protein sequence ID" value="VVE16923.1"/>
    <property type="molecule type" value="Genomic_DNA"/>
</dbReference>
<gene>
    <name evidence="9" type="ORF">PFI31113_02903</name>
</gene>
<keyword evidence="5" id="KW-0378">Hydrolase</keyword>
<dbReference type="InterPro" id="IPR002716">
    <property type="entry name" value="PIN_dom"/>
</dbReference>
<dbReference type="InterPro" id="IPR029060">
    <property type="entry name" value="PIN-like_dom_sf"/>
</dbReference>
<evidence type="ECO:0000256" key="7">
    <source>
        <dbReference type="ARBA" id="ARBA00038093"/>
    </source>
</evidence>
<keyword evidence="6" id="KW-0460">Magnesium</keyword>
<dbReference type="Gene3D" id="3.40.50.1010">
    <property type="entry name" value="5'-nuclease"/>
    <property type="match status" value="1"/>
</dbReference>
<evidence type="ECO:0000313" key="9">
    <source>
        <dbReference type="EMBL" id="VVE16923.1"/>
    </source>
</evidence>
<accession>A0A5E4VYG7</accession>
<comment type="similarity">
    <text evidence="7">Belongs to the PINc/VapC protein family.</text>
</comment>
<organism evidence="9 10">
    <name type="scientific">Pandoraea fibrosis</name>
    <dbReference type="NCBI Taxonomy" id="1891094"/>
    <lineage>
        <taxon>Bacteria</taxon>
        <taxon>Pseudomonadati</taxon>
        <taxon>Pseudomonadota</taxon>
        <taxon>Betaproteobacteria</taxon>
        <taxon>Burkholderiales</taxon>
        <taxon>Burkholderiaceae</taxon>
        <taxon>Pandoraea</taxon>
    </lineage>
</organism>
<evidence type="ECO:0000259" key="8">
    <source>
        <dbReference type="Pfam" id="PF01850"/>
    </source>
</evidence>
<evidence type="ECO:0000313" key="10">
    <source>
        <dbReference type="Proteomes" id="UP000382577"/>
    </source>
</evidence>
<name>A0A5E4VYG7_9BURK</name>
<evidence type="ECO:0000256" key="4">
    <source>
        <dbReference type="ARBA" id="ARBA00022723"/>
    </source>
</evidence>
<proteinExistence type="inferred from homology"/>
<comment type="cofactor">
    <cofactor evidence="1">
        <name>Mg(2+)</name>
        <dbReference type="ChEBI" id="CHEBI:18420"/>
    </cofactor>
</comment>
<dbReference type="InterPro" id="IPR050556">
    <property type="entry name" value="Type_II_TA_system_RNase"/>
</dbReference>